<comment type="caution">
    <text evidence="2">The sequence shown here is derived from an EMBL/GenBank/DDBJ whole genome shotgun (WGS) entry which is preliminary data.</text>
</comment>
<evidence type="ECO:0000313" key="2">
    <source>
        <dbReference type="EMBL" id="KAF2840498.1"/>
    </source>
</evidence>
<protein>
    <submittedName>
        <fullName evidence="2">Uncharacterized protein</fullName>
    </submittedName>
</protein>
<keyword evidence="1" id="KW-0812">Transmembrane</keyword>
<reference evidence="2" key="1">
    <citation type="journal article" date="2020" name="Stud. Mycol.">
        <title>101 Dothideomycetes genomes: a test case for predicting lifestyles and emergence of pathogens.</title>
        <authorList>
            <person name="Haridas S."/>
            <person name="Albert R."/>
            <person name="Binder M."/>
            <person name="Bloem J."/>
            <person name="Labutti K."/>
            <person name="Salamov A."/>
            <person name="Andreopoulos B."/>
            <person name="Baker S."/>
            <person name="Barry K."/>
            <person name="Bills G."/>
            <person name="Bluhm B."/>
            <person name="Cannon C."/>
            <person name="Castanera R."/>
            <person name="Culley D."/>
            <person name="Daum C."/>
            <person name="Ezra D."/>
            <person name="Gonzalez J."/>
            <person name="Henrissat B."/>
            <person name="Kuo A."/>
            <person name="Liang C."/>
            <person name="Lipzen A."/>
            <person name="Lutzoni F."/>
            <person name="Magnuson J."/>
            <person name="Mondo S."/>
            <person name="Nolan M."/>
            <person name="Ohm R."/>
            <person name="Pangilinan J."/>
            <person name="Park H.-J."/>
            <person name="Ramirez L."/>
            <person name="Alfaro M."/>
            <person name="Sun H."/>
            <person name="Tritt A."/>
            <person name="Yoshinaga Y."/>
            <person name="Zwiers L.-H."/>
            <person name="Turgeon B."/>
            <person name="Goodwin S."/>
            <person name="Spatafora J."/>
            <person name="Crous P."/>
            <person name="Grigoriev I."/>
        </authorList>
    </citation>
    <scope>NUCLEOTIDE SEQUENCE</scope>
    <source>
        <strain evidence="2">CBS 101060</strain>
    </source>
</reference>
<feature type="transmembrane region" description="Helical" evidence="1">
    <location>
        <begin position="12"/>
        <end position="30"/>
    </location>
</feature>
<dbReference type="AlphaFoldDB" id="A0A9P4SF73"/>
<dbReference type="EMBL" id="MU006093">
    <property type="protein sequence ID" value="KAF2840498.1"/>
    <property type="molecule type" value="Genomic_DNA"/>
</dbReference>
<proteinExistence type="predicted"/>
<evidence type="ECO:0000256" key="1">
    <source>
        <dbReference type="SAM" id="Phobius"/>
    </source>
</evidence>
<keyword evidence="1" id="KW-1133">Transmembrane helix</keyword>
<gene>
    <name evidence="2" type="ORF">M501DRAFT_715285</name>
</gene>
<feature type="transmembrane region" description="Helical" evidence="1">
    <location>
        <begin position="50"/>
        <end position="72"/>
    </location>
</feature>
<sequence>MTSPRTSNHLNLLSPCLISIKLPHAFYLYATDRRRGRSSRTFSRLRTRGINYLSITLTFITYFRISVLYLTLSRLALIGRCTVHLSNRYGRVAAVTPRALVQSVTSLYSRRLFICLTRLSILKIRSSLKINFITSFEF</sequence>
<dbReference type="Proteomes" id="UP000799429">
    <property type="component" value="Unassembled WGS sequence"/>
</dbReference>
<accession>A0A9P4SF73</accession>
<evidence type="ECO:0000313" key="3">
    <source>
        <dbReference type="Proteomes" id="UP000799429"/>
    </source>
</evidence>
<organism evidence="2 3">
    <name type="scientific">Patellaria atrata CBS 101060</name>
    <dbReference type="NCBI Taxonomy" id="1346257"/>
    <lineage>
        <taxon>Eukaryota</taxon>
        <taxon>Fungi</taxon>
        <taxon>Dikarya</taxon>
        <taxon>Ascomycota</taxon>
        <taxon>Pezizomycotina</taxon>
        <taxon>Dothideomycetes</taxon>
        <taxon>Dothideomycetes incertae sedis</taxon>
        <taxon>Patellariales</taxon>
        <taxon>Patellariaceae</taxon>
        <taxon>Patellaria</taxon>
    </lineage>
</organism>
<name>A0A9P4SF73_9PEZI</name>
<keyword evidence="1" id="KW-0472">Membrane</keyword>
<keyword evidence="3" id="KW-1185">Reference proteome</keyword>